<protein>
    <submittedName>
        <fullName evidence="1">5-(Carboxyamino)imidazole ribonucleotide synthase</fullName>
        <ecNumber evidence="1">6.3.4.18</ecNumber>
    </submittedName>
</protein>
<dbReference type="EC" id="6.3.4.18" evidence="1"/>
<accession>A0ACC6P3X2</accession>
<evidence type="ECO:0000313" key="1">
    <source>
        <dbReference type="EMBL" id="MEJ7138921.1"/>
    </source>
</evidence>
<organism evidence="1 2">
    <name type="scientific">Amphibiibacter pelophylacis</name>
    <dbReference type="NCBI Taxonomy" id="1799477"/>
    <lineage>
        <taxon>Bacteria</taxon>
        <taxon>Pseudomonadati</taxon>
        <taxon>Pseudomonadota</taxon>
        <taxon>Betaproteobacteria</taxon>
        <taxon>Burkholderiales</taxon>
        <taxon>Sphaerotilaceae</taxon>
        <taxon>Amphibiibacter</taxon>
    </lineage>
</organism>
<keyword evidence="2" id="KW-1185">Reference proteome</keyword>
<gene>
    <name evidence="1" type="ORF">RV045_10855</name>
</gene>
<keyword evidence="1" id="KW-0436">Ligase</keyword>
<dbReference type="Proteomes" id="UP001364695">
    <property type="component" value="Unassembled WGS sequence"/>
</dbReference>
<name>A0ACC6P3X2_9BURK</name>
<dbReference type="EMBL" id="JAWDIE010000017">
    <property type="protein sequence ID" value="MEJ7138921.1"/>
    <property type="molecule type" value="Genomic_DNA"/>
</dbReference>
<sequence>MSRERTVGVMGGGQLGRYFVQSAQRLGLDTVVLDPVPGGPAGAIAHQQITAAYDDTRAWADLARRCCAVTTEFENVPADALRWLAGNTSDPTRVAPGADAVAISQDRLREKTFFADCGLPTAPWAALKASADTAQRQTQLDQAAGAVTFPALLKTARLGYDGKGQISVNSAADLAAAWAQLGHADAILEQRLALQQEISVLVARDAHGASVCWPVQVNHHHGGILAHTRVGFALVAPALADAARDAARRIAQALDYCGVLCIEFFCVADAAAPGGQRLVVNEMAPRPHNSGHYSIDACDMSQFDAQARVLAGWSLPEPQLLAPAVMLNLLGDAWWGADGRLREPDWSAIMGWGGVHLHLYGKKDAQPGRKMGHITVTAPRAADAQARASQIARHLGLAGMESLHDAA</sequence>
<evidence type="ECO:0000313" key="2">
    <source>
        <dbReference type="Proteomes" id="UP001364695"/>
    </source>
</evidence>
<proteinExistence type="predicted"/>
<reference evidence="1" key="1">
    <citation type="submission" date="2023-10" db="EMBL/GenBank/DDBJ databases">
        <title>Amphibacter perezi, gen. nov., sp. nov. a novel taxa of the family Comamonadaceae, class Betaproteobacteria isolated from the skin microbiota of Pelophylax perezi from different populations.</title>
        <authorList>
            <person name="Costa S."/>
            <person name="Proenca D.N."/>
            <person name="Lopes I."/>
            <person name="Morais P.V."/>
        </authorList>
    </citation>
    <scope>NUCLEOTIDE SEQUENCE</scope>
    <source>
        <strain evidence="1">SL12-8</strain>
    </source>
</reference>
<comment type="caution">
    <text evidence="1">The sequence shown here is derived from an EMBL/GenBank/DDBJ whole genome shotgun (WGS) entry which is preliminary data.</text>
</comment>